<gene>
    <name evidence="5" type="ORF">QSP1433_LOCUS4010</name>
</gene>
<dbReference type="Gene3D" id="1.10.418.40">
    <property type="entry name" value="Autophagy protein 6/Beclin 1"/>
    <property type="match status" value="1"/>
</dbReference>
<evidence type="ECO:0000313" key="5">
    <source>
        <dbReference type="EMBL" id="CAD9672626.1"/>
    </source>
</evidence>
<sequence>MKKVQFDLSTRCQRCRSRMLDGVVDHSLPVVDGDGTDRTLSKPRGILKKAGGPKAGANIGFVQAGDSGAGEKVGDASTQESERALGDEALSPGDVGVSKGVEGEEHDRNLSDESFIILHPRTENKNKIARRRSLPNFDARTYRHTKYKRELLSIALGCKLGGDPEEDPEICMLRPRISKCQSLSVQDSECSNVERSLCMDCLNYVQGYLRRESLEQCQMQYELRECAKRLEATDPRTRRSASGRPQPEKTFDADAEMKRLLILQNDIMGELKEIEHAQETVRKDQRSLEMEEQEIACQEHIILQDLVLASSTLELVSEKRDSLMNRLMRAKKTLKQLGPIHAFNDAFFIWRDGDYGTINGFRLGQLVGTRSHSQGKAATSDKSTPGFEEVNTAWGLGAMLLSAIAQSCNFQFSGFRIDPMGSRSTIHKLGTSRTALDYLKPGKQPGVYALHYQARPKSVLNRLVAANAEFDSFNNAMRAFVICLYQLTRYAIQSESGKSLQLSDKMYGIDIPDESTWSKSTGIPKHSCTINGDVVEMAHIAPFEYTDEDEGDDVRQTCMTEFSDYDIEESFRWTVALRHILTNLKWLLVWSVREKNR</sequence>
<dbReference type="GO" id="GO:0000423">
    <property type="term" value="P:mitophagy"/>
    <property type="evidence" value="ECO:0007669"/>
    <property type="project" value="TreeGrafter"/>
</dbReference>
<dbReference type="PANTHER" id="PTHR12768">
    <property type="entry name" value="BECLIN 1"/>
    <property type="match status" value="1"/>
</dbReference>
<evidence type="ECO:0000259" key="4">
    <source>
        <dbReference type="Pfam" id="PF04111"/>
    </source>
</evidence>
<dbReference type="InterPro" id="IPR040455">
    <property type="entry name" value="Atg6_BARA"/>
</dbReference>
<evidence type="ECO:0000256" key="2">
    <source>
        <dbReference type="SAM" id="Coils"/>
    </source>
</evidence>
<dbReference type="GO" id="GO:0000407">
    <property type="term" value="C:phagophore assembly site"/>
    <property type="evidence" value="ECO:0007669"/>
    <property type="project" value="TreeGrafter"/>
</dbReference>
<comment type="similarity">
    <text evidence="1">Belongs to the beclin family.</text>
</comment>
<dbReference type="GO" id="GO:0045324">
    <property type="term" value="P:late endosome to vacuole transport"/>
    <property type="evidence" value="ECO:0007669"/>
    <property type="project" value="TreeGrafter"/>
</dbReference>
<feature type="domain" description="Atg6 BARA" evidence="4">
    <location>
        <begin position="341"/>
        <end position="591"/>
    </location>
</feature>
<feature type="region of interest" description="Disordered" evidence="3">
    <location>
        <begin position="63"/>
        <end position="105"/>
    </location>
</feature>
<feature type="coiled-coil region" evidence="2">
    <location>
        <begin position="274"/>
        <end position="333"/>
    </location>
</feature>
<name>A0A7S2W7W3_9STRA</name>
<dbReference type="GO" id="GO:0034272">
    <property type="term" value="C:phosphatidylinositol 3-kinase complex, class III, type II"/>
    <property type="evidence" value="ECO:0007669"/>
    <property type="project" value="TreeGrafter"/>
</dbReference>
<evidence type="ECO:0000256" key="1">
    <source>
        <dbReference type="ARBA" id="ARBA00005965"/>
    </source>
</evidence>
<keyword evidence="2" id="KW-0175">Coiled coil</keyword>
<dbReference type="GO" id="GO:0000045">
    <property type="term" value="P:autophagosome assembly"/>
    <property type="evidence" value="ECO:0007669"/>
    <property type="project" value="TreeGrafter"/>
</dbReference>
<dbReference type="Pfam" id="PF04111">
    <property type="entry name" value="APG6"/>
    <property type="match status" value="1"/>
</dbReference>
<dbReference type="InterPro" id="IPR007243">
    <property type="entry name" value="Atg6/Beclin"/>
</dbReference>
<dbReference type="AlphaFoldDB" id="A0A7S2W7W3"/>
<dbReference type="EMBL" id="HBHK01006628">
    <property type="protein sequence ID" value="CAD9672626.1"/>
    <property type="molecule type" value="Transcribed_RNA"/>
</dbReference>
<accession>A0A7S2W7W3</accession>
<dbReference type="GO" id="GO:0034271">
    <property type="term" value="C:phosphatidylinositol 3-kinase complex, class III, type I"/>
    <property type="evidence" value="ECO:0007669"/>
    <property type="project" value="TreeGrafter"/>
</dbReference>
<organism evidence="5">
    <name type="scientific">Mucochytrium quahogii</name>
    <dbReference type="NCBI Taxonomy" id="96639"/>
    <lineage>
        <taxon>Eukaryota</taxon>
        <taxon>Sar</taxon>
        <taxon>Stramenopiles</taxon>
        <taxon>Bigyra</taxon>
        <taxon>Labyrinthulomycetes</taxon>
        <taxon>Thraustochytrida</taxon>
        <taxon>Thraustochytriidae</taxon>
        <taxon>Mucochytrium</taxon>
    </lineage>
</organism>
<dbReference type="PANTHER" id="PTHR12768:SF4">
    <property type="entry name" value="BECLIN-1"/>
    <property type="match status" value="1"/>
</dbReference>
<dbReference type="InterPro" id="IPR038274">
    <property type="entry name" value="Atg6/Beclin_C_sf"/>
</dbReference>
<reference evidence="5" key="1">
    <citation type="submission" date="2021-01" db="EMBL/GenBank/DDBJ databases">
        <authorList>
            <person name="Corre E."/>
            <person name="Pelletier E."/>
            <person name="Niang G."/>
            <person name="Scheremetjew M."/>
            <person name="Finn R."/>
            <person name="Kale V."/>
            <person name="Holt S."/>
            <person name="Cochrane G."/>
            <person name="Meng A."/>
            <person name="Brown T."/>
            <person name="Cohen L."/>
        </authorList>
    </citation>
    <scope>NUCLEOTIDE SEQUENCE</scope>
    <source>
        <strain evidence="5">NY070348D</strain>
    </source>
</reference>
<dbReference type="GO" id="GO:0043548">
    <property type="term" value="F:phosphatidylinositol 3-kinase binding"/>
    <property type="evidence" value="ECO:0007669"/>
    <property type="project" value="TreeGrafter"/>
</dbReference>
<dbReference type="GO" id="GO:0030674">
    <property type="term" value="F:protein-macromolecule adaptor activity"/>
    <property type="evidence" value="ECO:0007669"/>
    <property type="project" value="TreeGrafter"/>
</dbReference>
<proteinExistence type="inferred from homology"/>
<dbReference type="GO" id="GO:0006995">
    <property type="term" value="P:cellular response to nitrogen starvation"/>
    <property type="evidence" value="ECO:0007669"/>
    <property type="project" value="TreeGrafter"/>
</dbReference>
<evidence type="ECO:0000256" key="3">
    <source>
        <dbReference type="SAM" id="MobiDB-lite"/>
    </source>
</evidence>
<protein>
    <recommendedName>
        <fullName evidence="4">Atg6 BARA domain-containing protein</fullName>
    </recommendedName>
</protein>